<sequence>MAPMTEFAVNDPYRYLEGFGNYHSSEALQGAVPQVNNTPQKPPLGLHTERISGSAFTSPRDQYLQTFLYRGQSSLLHDDFVPLEVTSGYGAGTSAAPAHINPNSYFWPSFPVPEQANWITGQALLGSNGDPVKKEGTAIWVFSLTEDMPARHVFSSLDGELLIIPQSGSLDIQTELGFMMVRQNEIALIPRGVRYRVTLPGGKPCRGFVCELFQGHFRLPDLGIVGTTGLANVRDFQIPTAFFDGALVDGKAKANNKNDGGEWTIVSRLAGKLWHCTQKHTPFDVAGWHGTCYPYKFDLGRFCPLGNTLFDEHDPSLYTVLSARHHGAEPGTAVVDFVIVPPRWNVSEDTLWLPYYHRNTMQEFFSVIVNNQEPAFRFNDVGRVGNRFAPFGAGLHGAMSTHGASDAEMRAAQGIDTSKPKKLQTDGLTTFVLETERPLVLSEWAYACAQKNPQAKGRLPAKM</sequence>
<dbReference type="SUPFAM" id="SSF51182">
    <property type="entry name" value="RmlC-like cupins"/>
    <property type="match status" value="1"/>
</dbReference>
<evidence type="ECO:0000259" key="10">
    <source>
        <dbReference type="Pfam" id="PF20510"/>
    </source>
</evidence>
<dbReference type="Gene3D" id="2.60.120.10">
    <property type="entry name" value="Jelly Rolls"/>
    <property type="match status" value="1"/>
</dbReference>
<dbReference type="PANTHER" id="PTHR11056">
    <property type="entry name" value="HOMOGENTISATE 1,2-DIOXYGENASE"/>
    <property type="match status" value="1"/>
</dbReference>
<keyword evidence="7" id="KW-0560">Oxidoreductase</keyword>
<dbReference type="PANTHER" id="PTHR11056:SF0">
    <property type="entry name" value="HOMOGENTISATE 1,2-DIOXYGENASE"/>
    <property type="match status" value="1"/>
</dbReference>
<keyword evidence="12" id="KW-1185">Reference proteome</keyword>
<comment type="pathway">
    <text evidence="2">Amino-acid degradation; L-phenylalanine degradation; acetoacetate and fumarate from L-phenylalanine: step 4/6.</text>
</comment>
<gene>
    <name evidence="11" type="ORF">PGQ11_010311</name>
</gene>
<keyword evidence="8" id="KW-0408">Iron</keyword>
<evidence type="ECO:0000256" key="4">
    <source>
        <dbReference type="ARBA" id="ARBA00013127"/>
    </source>
</evidence>
<proteinExistence type="inferred from homology"/>
<dbReference type="Pfam" id="PF20510">
    <property type="entry name" value="HgmA_N"/>
    <property type="match status" value="1"/>
</dbReference>
<dbReference type="InterPro" id="IPR011051">
    <property type="entry name" value="RmlC_Cupin_sf"/>
</dbReference>
<dbReference type="InterPro" id="IPR005708">
    <property type="entry name" value="Homogentis_dOase"/>
</dbReference>
<dbReference type="InterPro" id="IPR046451">
    <property type="entry name" value="HgmA_C"/>
</dbReference>
<reference evidence="11 12" key="1">
    <citation type="journal article" date="2024" name="IMA Fungus">
        <title>Apiospora arundinis, a panoply of carbohydrate-active enzymes and secondary metabolites.</title>
        <authorList>
            <person name="Sorensen T."/>
            <person name="Petersen C."/>
            <person name="Muurmann A.T."/>
            <person name="Christiansen J.V."/>
            <person name="Brundto M.L."/>
            <person name="Overgaard C.K."/>
            <person name="Boysen A.T."/>
            <person name="Wollenberg R.D."/>
            <person name="Larsen T.O."/>
            <person name="Sorensen J.L."/>
            <person name="Nielsen K.L."/>
            <person name="Sondergaard T.E."/>
        </authorList>
    </citation>
    <scope>NUCLEOTIDE SEQUENCE [LARGE SCALE GENOMIC DNA]</scope>
    <source>
        <strain evidence="11 12">AAU 773</strain>
    </source>
</reference>
<accession>A0ABR2I9A8</accession>
<evidence type="ECO:0000313" key="11">
    <source>
        <dbReference type="EMBL" id="KAK8859577.1"/>
    </source>
</evidence>
<evidence type="ECO:0000259" key="9">
    <source>
        <dbReference type="Pfam" id="PF04209"/>
    </source>
</evidence>
<protein>
    <recommendedName>
        <fullName evidence="4">homogentisate 1,2-dioxygenase</fullName>
        <ecNumber evidence="4">1.13.11.5</ecNumber>
    </recommendedName>
</protein>
<keyword evidence="5" id="KW-0479">Metal-binding</keyword>
<evidence type="ECO:0000256" key="6">
    <source>
        <dbReference type="ARBA" id="ARBA00022964"/>
    </source>
</evidence>
<evidence type="ECO:0000256" key="7">
    <source>
        <dbReference type="ARBA" id="ARBA00023002"/>
    </source>
</evidence>
<dbReference type="Proteomes" id="UP001390339">
    <property type="component" value="Unassembled WGS sequence"/>
</dbReference>
<comment type="cofactor">
    <cofactor evidence="1">
        <name>Fe cation</name>
        <dbReference type="ChEBI" id="CHEBI:24875"/>
    </cofactor>
</comment>
<evidence type="ECO:0000256" key="1">
    <source>
        <dbReference type="ARBA" id="ARBA00001962"/>
    </source>
</evidence>
<dbReference type="InterPro" id="IPR046452">
    <property type="entry name" value="HgmA_N"/>
</dbReference>
<evidence type="ECO:0000256" key="8">
    <source>
        <dbReference type="ARBA" id="ARBA00023004"/>
    </source>
</evidence>
<dbReference type="EMBL" id="JAPCWZ010000006">
    <property type="protein sequence ID" value="KAK8859577.1"/>
    <property type="molecule type" value="Genomic_DNA"/>
</dbReference>
<comment type="similarity">
    <text evidence="3">Belongs to the homogentisate dioxygenase family.</text>
</comment>
<dbReference type="EC" id="1.13.11.5" evidence="4"/>
<comment type="caution">
    <text evidence="11">The sequence shown here is derived from an EMBL/GenBank/DDBJ whole genome shotgun (WGS) entry which is preliminary data.</text>
</comment>
<organism evidence="11 12">
    <name type="scientific">Apiospora arundinis</name>
    <dbReference type="NCBI Taxonomy" id="335852"/>
    <lineage>
        <taxon>Eukaryota</taxon>
        <taxon>Fungi</taxon>
        <taxon>Dikarya</taxon>
        <taxon>Ascomycota</taxon>
        <taxon>Pezizomycotina</taxon>
        <taxon>Sordariomycetes</taxon>
        <taxon>Xylariomycetidae</taxon>
        <taxon>Amphisphaeriales</taxon>
        <taxon>Apiosporaceae</taxon>
        <taxon>Apiospora</taxon>
    </lineage>
</organism>
<evidence type="ECO:0000256" key="3">
    <source>
        <dbReference type="ARBA" id="ARBA00007757"/>
    </source>
</evidence>
<feature type="domain" description="Homogentisate 1,2-dioxygenase N-terminal" evidence="10">
    <location>
        <begin position="14"/>
        <end position="299"/>
    </location>
</feature>
<evidence type="ECO:0000313" key="12">
    <source>
        <dbReference type="Proteomes" id="UP001390339"/>
    </source>
</evidence>
<evidence type="ECO:0000256" key="2">
    <source>
        <dbReference type="ARBA" id="ARBA00004704"/>
    </source>
</evidence>
<dbReference type="InterPro" id="IPR014710">
    <property type="entry name" value="RmlC-like_jellyroll"/>
</dbReference>
<dbReference type="Pfam" id="PF04209">
    <property type="entry name" value="HgmA_C"/>
    <property type="match status" value="1"/>
</dbReference>
<evidence type="ECO:0000256" key="5">
    <source>
        <dbReference type="ARBA" id="ARBA00022723"/>
    </source>
</evidence>
<keyword evidence="6" id="KW-0223">Dioxygenase</keyword>
<feature type="domain" description="Homogentisate 1,2-dioxygenase C-terminal" evidence="9">
    <location>
        <begin position="301"/>
        <end position="450"/>
    </location>
</feature>
<name>A0ABR2I9A8_9PEZI</name>